<dbReference type="AlphaFoldDB" id="F9WMQ2"/>
<feature type="compositionally biased region" description="Polar residues" evidence="1">
    <location>
        <begin position="1"/>
        <end position="23"/>
    </location>
</feature>
<accession>F9WMQ2</accession>
<feature type="region of interest" description="Disordered" evidence="1">
    <location>
        <begin position="1"/>
        <end position="28"/>
    </location>
</feature>
<feature type="region of interest" description="Disordered" evidence="1">
    <location>
        <begin position="121"/>
        <end position="140"/>
    </location>
</feature>
<organism evidence="2 3">
    <name type="scientific">Trypanosoma vivax (strain Y486)</name>
    <dbReference type="NCBI Taxonomy" id="1055687"/>
    <lineage>
        <taxon>Eukaryota</taxon>
        <taxon>Discoba</taxon>
        <taxon>Euglenozoa</taxon>
        <taxon>Kinetoplastea</taxon>
        <taxon>Metakinetoplastina</taxon>
        <taxon>Trypanosomatida</taxon>
        <taxon>Trypanosomatidae</taxon>
        <taxon>Trypanosoma</taxon>
        <taxon>Duttonella</taxon>
    </lineage>
</organism>
<evidence type="ECO:0000313" key="3">
    <source>
        <dbReference type="Proteomes" id="UP000009027"/>
    </source>
</evidence>
<name>F9WMQ2_TRYVY</name>
<protein>
    <submittedName>
        <fullName evidence="2">Uncharacterized protein</fullName>
    </submittedName>
</protein>
<dbReference type="VEuPathDB" id="TriTrypDB:TvY486_0015130"/>
<sequence length="308" mass="32709">MPAASNQAPPPFTSQLHNLAAQSSPPPSACELLARRSHPFLARIPPPPAPLPLEARSGQTAATPLSPPFLLLPEFGFNRACPHGGSHRPSALSKLHGSWSNFLPLQTLLWPLSSTGAFRRAAAQPRKEKHGVPSPPHSFRPCPQRLSATSRFPCSPSSLLLASASCGVPQAMSTNARRIRSIHASAPGRLPSLRGGAPCPSVQCITLFVFFLSTRQSSVVSACARLPRSSAKLSKTSRVPHPTSVASVRVASFVVHRTLPCCAASIPLSSVLSMSVFSPSLGVRRLMLHASRLHRRLAPLLPAALRAP</sequence>
<keyword evidence="3" id="KW-1185">Reference proteome</keyword>
<dbReference type="EMBL" id="CAEX01001959">
    <property type="protein sequence ID" value="CCD18812.1"/>
    <property type="molecule type" value="Genomic_DNA"/>
</dbReference>
<gene>
    <name evidence="2" type="ORF">TvY486_0015130</name>
</gene>
<evidence type="ECO:0000256" key="1">
    <source>
        <dbReference type="SAM" id="MobiDB-lite"/>
    </source>
</evidence>
<reference evidence="2 3" key="1">
    <citation type="journal article" date="2012" name="Proc. Natl. Acad. Sci. U.S.A.">
        <title>Antigenic diversity is generated by distinct evolutionary mechanisms in African trypanosome species.</title>
        <authorList>
            <person name="Jackson A.P."/>
            <person name="Berry A."/>
            <person name="Aslett M."/>
            <person name="Allison H.C."/>
            <person name="Burton P."/>
            <person name="Vavrova-Anderson J."/>
            <person name="Brown R."/>
            <person name="Browne H."/>
            <person name="Corton N."/>
            <person name="Hauser H."/>
            <person name="Gamble J."/>
            <person name="Gilderthorp R."/>
            <person name="Marcello L."/>
            <person name="McQuillan J."/>
            <person name="Otto T.D."/>
            <person name="Quail M.A."/>
            <person name="Sanders M.J."/>
            <person name="van Tonder A."/>
            <person name="Ginger M.L."/>
            <person name="Field M.C."/>
            <person name="Barry J.D."/>
            <person name="Hertz-Fowler C."/>
            <person name="Berriman M."/>
        </authorList>
    </citation>
    <scope>NUCLEOTIDE SEQUENCE</scope>
    <source>
        <strain evidence="2 3">Y486</strain>
    </source>
</reference>
<evidence type="ECO:0000313" key="2">
    <source>
        <dbReference type="EMBL" id="CCD18812.1"/>
    </source>
</evidence>
<dbReference type="Proteomes" id="UP000009027">
    <property type="component" value="Unassembled WGS sequence"/>
</dbReference>
<proteinExistence type="predicted"/>